<dbReference type="Gene3D" id="3.10.180.10">
    <property type="entry name" value="2,3-Dihydroxybiphenyl 1,2-Dioxygenase, domain 1"/>
    <property type="match status" value="1"/>
</dbReference>
<protein>
    <submittedName>
        <fullName evidence="2">VOC family protein</fullName>
    </submittedName>
</protein>
<keyword evidence="3" id="KW-1185">Reference proteome</keyword>
<evidence type="ECO:0000313" key="2">
    <source>
        <dbReference type="EMBL" id="MBI9115028.1"/>
    </source>
</evidence>
<dbReference type="AlphaFoldDB" id="A0A934IBR8"/>
<proteinExistence type="predicted"/>
<dbReference type="SUPFAM" id="SSF54593">
    <property type="entry name" value="Glyoxalase/Bleomycin resistance protein/Dihydroxybiphenyl dioxygenase"/>
    <property type="match status" value="1"/>
</dbReference>
<dbReference type="InterPro" id="IPR052164">
    <property type="entry name" value="Anthracycline_SecMetBiosynth"/>
</dbReference>
<dbReference type="Proteomes" id="UP000602087">
    <property type="component" value="Unassembled WGS sequence"/>
</dbReference>
<sequence>MTGIVWWEIVTAEPESFQQFHSALSGWAFERAFEETELGVDYWIIQLDGRGVGGLQRGAVSDPQAQGGTRVYLPVDDLEATLLRVVELGGRVERTRVELGGDDRWFGTFQDPTGVSFGLWTENPVRDRP</sequence>
<organism evidence="2 3">
    <name type="scientific">Sanguibacter suaedae</name>
    <dbReference type="NCBI Taxonomy" id="2795737"/>
    <lineage>
        <taxon>Bacteria</taxon>
        <taxon>Bacillati</taxon>
        <taxon>Actinomycetota</taxon>
        <taxon>Actinomycetes</taxon>
        <taxon>Micrococcales</taxon>
        <taxon>Sanguibacteraceae</taxon>
        <taxon>Sanguibacter</taxon>
    </lineage>
</organism>
<dbReference type="PANTHER" id="PTHR33993">
    <property type="entry name" value="GLYOXALASE-RELATED"/>
    <property type="match status" value="1"/>
</dbReference>
<comment type="caution">
    <text evidence="2">The sequence shown here is derived from an EMBL/GenBank/DDBJ whole genome shotgun (WGS) entry which is preliminary data.</text>
</comment>
<name>A0A934IBR8_9MICO</name>
<accession>A0A934IBR8</accession>
<dbReference type="PANTHER" id="PTHR33993:SF14">
    <property type="entry name" value="GB|AAF24581.1"/>
    <property type="match status" value="1"/>
</dbReference>
<gene>
    <name evidence="2" type="ORF">JAV76_08385</name>
</gene>
<dbReference type="PROSITE" id="PS51819">
    <property type="entry name" value="VOC"/>
    <property type="match status" value="1"/>
</dbReference>
<dbReference type="EMBL" id="JAEINH010000006">
    <property type="protein sequence ID" value="MBI9115028.1"/>
    <property type="molecule type" value="Genomic_DNA"/>
</dbReference>
<dbReference type="InterPro" id="IPR029068">
    <property type="entry name" value="Glyas_Bleomycin-R_OHBP_Dase"/>
</dbReference>
<dbReference type="RefSeq" id="WP_198733599.1">
    <property type="nucleotide sequence ID" value="NZ_JAEINH010000006.1"/>
</dbReference>
<evidence type="ECO:0000259" key="1">
    <source>
        <dbReference type="PROSITE" id="PS51819"/>
    </source>
</evidence>
<evidence type="ECO:0000313" key="3">
    <source>
        <dbReference type="Proteomes" id="UP000602087"/>
    </source>
</evidence>
<dbReference type="CDD" id="cd07247">
    <property type="entry name" value="SgaA_N_like"/>
    <property type="match status" value="1"/>
</dbReference>
<feature type="domain" description="VOC" evidence="1">
    <location>
        <begin position="3"/>
        <end position="122"/>
    </location>
</feature>
<dbReference type="InterPro" id="IPR037523">
    <property type="entry name" value="VOC_core"/>
</dbReference>
<reference evidence="2" key="1">
    <citation type="submission" date="2020-12" db="EMBL/GenBank/DDBJ databases">
        <title>Sanguibacter suaedae sp. nov., isolated from Suaeda aralocaspica.</title>
        <authorList>
            <person name="Ma Q."/>
        </authorList>
    </citation>
    <scope>NUCLEOTIDE SEQUENCE</scope>
    <source>
        <strain evidence="2">YZGR15</strain>
    </source>
</reference>
<dbReference type="Pfam" id="PF18029">
    <property type="entry name" value="Glyoxalase_6"/>
    <property type="match status" value="1"/>
</dbReference>
<dbReference type="InterPro" id="IPR041581">
    <property type="entry name" value="Glyoxalase_6"/>
</dbReference>